<dbReference type="RefSeq" id="WP_353983658.1">
    <property type="nucleotide sequence ID" value="NZ_JBEWLY010000013.1"/>
</dbReference>
<evidence type="ECO:0000256" key="2">
    <source>
        <dbReference type="ARBA" id="ARBA00022692"/>
    </source>
</evidence>
<feature type="transmembrane region" description="Helical" evidence="5">
    <location>
        <begin position="436"/>
        <end position="460"/>
    </location>
</feature>
<comment type="subcellular location">
    <subcellularLocation>
        <location evidence="1">Membrane</location>
        <topology evidence="1">Multi-pass membrane protein</topology>
    </subcellularLocation>
</comment>
<feature type="transmembrane region" description="Helical" evidence="5">
    <location>
        <begin position="227"/>
        <end position="251"/>
    </location>
</feature>
<keyword evidence="7" id="KW-0436">Ligase</keyword>
<organism evidence="7 8">
    <name type="scientific">Novosphingobium kalidii</name>
    <dbReference type="NCBI Taxonomy" id="3230299"/>
    <lineage>
        <taxon>Bacteria</taxon>
        <taxon>Pseudomonadati</taxon>
        <taxon>Pseudomonadota</taxon>
        <taxon>Alphaproteobacteria</taxon>
        <taxon>Sphingomonadales</taxon>
        <taxon>Sphingomonadaceae</taxon>
        <taxon>Novosphingobium</taxon>
    </lineage>
</organism>
<keyword evidence="3 5" id="KW-1133">Transmembrane helix</keyword>
<proteinExistence type="predicted"/>
<evidence type="ECO:0000256" key="4">
    <source>
        <dbReference type="ARBA" id="ARBA00023136"/>
    </source>
</evidence>
<dbReference type="PANTHER" id="PTHR37422">
    <property type="entry name" value="TEICHURONIC ACID BIOSYNTHESIS PROTEIN TUAE"/>
    <property type="match status" value="1"/>
</dbReference>
<feature type="domain" description="O-antigen ligase-related" evidence="6">
    <location>
        <begin position="273"/>
        <end position="416"/>
    </location>
</feature>
<sequence>MLEGDKNVLGCVYIGFEGFGWLYGKPAASKTDANIHSYTPVSGVPTSGIATAPSVRLQRPSFSHVLRGALPFLCALTVTVGLAFNGLNSATGQAVVAILGGGMLLTLLLAERPEEQFWRERKPVLVPAVLAFAWVCIGALGVTVSDTPMPLAPDFAATSLLSWLGSFAALVCGSILGMKRVRSRKALELVTFFIGMSLLAGLILHFLDQPSRSSAFWAISRQGRFAGLIGNVNVTAAVACGTIILALMMSANRLQQGNRSKDMAVALAGFAIAGIALVAAFLTAARFPIVAVMALGVLTLFLTTRTARGRGRKTYRFGLVFAALACAIGLTSSELLLTRFEAIGTEVAVRSLMWQHYVSLVLEAPIQGYGPGSFPALNAASLDNPVLGKTLWYVNSAHNIVLQLALEGGLPYLALMFLAGLRIARDVLPLIWSGRMSIVFVGVFAMSMQILVCALVDIALDVPASIFLAMFLTGLLWGRGLRLHGRSALRPRMPGNG</sequence>
<dbReference type="InterPro" id="IPR051533">
    <property type="entry name" value="WaaL-like"/>
</dbReference>
<evidence type="ECO:0000313" key="7">
    <source>
        <dbReference type="EMBL" id="MET1755181.1"/>
    </source>
</evidence>
<evidence type="ECO:0000259" key="6">
    <source>
        <dbReference type="Pfam" id="PF04932"/>
    </source>
</evidence>
<feature type="transmembrane region" description="Helical" evidence="5">
    <location>
        <begin position="315"/>
        <end position="332"/>
    </location>
</feature>
<evidence type="ECO:0000256" key="5">
    <source>
        <dbReference type="SAM" id="Phobius"/>
    </source>
</evidence>
<keyword evidence="4 5" id="KW-0472">Membrane</keyword>
<dbReference type="EMBL" id="JBEWLY010000013">
    <property type="protein sequence ID" value="MET1755181.1"/>
    <property type="molecule type" value="Genomic_DNA"/>
</dbReference>
<evidence type="ECO:0000256" key="3">
    <source>
        <dbReference type="ARBA" id="ARBA00022989"/>
    </source>
</evidence>
<keyword evidence="2 5" id="KW-0812">Transmembrane</keyword>
<feature type="transmembrane region" description="Helical" evidence="5">
    <location>
        <begin position="90"/>
        <end position="110"/>
    </location>
</feature>
<dbReference type="GO" id="GO:0016874">
    <property type="term" value="F:ligase activity"/>
    <property type="evidence" value="ECO:0007669"/>
    <property type="project" value="UniProtKB-KW"/>
</dbReference>
<feature type="transmembrane region" description="Helical" evidence="5">
    <location>
        <begin position="65"/>
        <end position="84"/>
    </location>
</feature>
<dbReference type="PANTHER" id="PTHR37422:SF13">
    <property type="entry name" value="LIPOPOLYSACCHARIDE BIOSYNTHESIS PROTEIN PA4999-RELATED"/>
    <property type="match status" value="1"/>
</dbReference>
<protein>
    <submittedName>
        <fullName evidence="7">O-antigen ligase family protein</fullName>
    </submittedName>
</protein>
<gene>
    <name evidence="7" type="ORF">ABVV53_06900</name>
</gene>
<dbReference type="InterPro" id="IPR007016">
    <property type="entry name" value="O-antigen_ligase-rel_domated"/>
</dbReference>
<feature type="transmembrane region" description="Helical" evidence="5">
    <location>
        <begin position="155"/>
        <end position="177"/>
    </location>
</feature>
<evidence type="ECO:0000256" key="1">
    <source>
        <dbReference type="ARBA" id="ARBA00004141"/>
    </source>
</evidence>
<feature type="transmembrane region" description="Helical" evidence="5">
    <location>
        <begin position="189"/>
        <end position="207"/>
    </location>
</feature>
<accession>A0ABV2D004</accession>
<comment type="caution">
    <text evidence="7">The sequence shown here is derived from an EMBL/GenBank/DDBJ whole genome shotgun (WGS) entry which is preliminary data.</text>
</comment>
<reference evidence="7 8" key="1">
    <citation type="submission" date="2024-07" db="EMBL/GenBank/DDBJ databases">
        <title>Novosphingobium kalidii RD2P27.</title>
        <authorList>
            <person name="Sun J.-Q."/>
        </authorList>
    </citation>
    <scope>NUCLEOTIDE SEQUENCE [LARGE SCALE GENOMIC DNA]</scope>
    <source>
        <strain evidence="7 8">RD2P27</strain>
    </source>
</reference>
<feature type="transmembrane region" description="Helical" evidence="5">
    <location>
        <begin position="263"/>
        <end position="281"/>
    </location>
</feature>
<feature type="transmembrane region" description="Helical" evidence="5">
    <location>
        <begin position="287"/>
        <end position="303"/>
    </location>
</feature>
<feature type="transmembrane region" description="Helical" evidence="5">
    <location>
        <begin position="400"/>
        <end position="424"/>
    </location>
</feature>
<feature type="transmembrane region" description="Helical" evidence="5">
    <location>
        <begin position="466"/>
        <end position="483"/>
    </location>
</feature>
<dbReference type="Pfam" id="PF04932">
    <property type="entry name" value="Wzy_C"/>
    <property type="match status" value="1"/>
</dbReference>
<name>A0ABV2D004_9SPHN</name>
<keyword evidence="8" id="KW-1185">Reference proteome</keyword>
<dbReference type="Proteomes" id="UP001548713">
    <property type="component" value="Unassembled WGS sequence"/>
</dbReference>
<feature type="transmembrane region" description="Helical" evidence="5">
    <location>
        <begin position="122"/>
        <end position="143"/>
    </location>
</feature>
<evidence type="ECO:0000313" key="8">
    <source>
        <dbReference type="Proteomes" id="UP001548713"/>
    </source>
</evidence>